<protein>
    <submittedName>
        <fullName evidence="1">Uncharacterized protein</fullName>
    </submittedName>
</protein>
<reference evidence="1" key="1">
    <citation type="journal article" date="2014" name="Front. Microbiol.">
        <title>High frequency of phylogenetically diverse reductive dehalogenase-homologous genes in deep subseafloor sedimentary metagenomes.</title>
        <authorList>
            <person name="Kawai M."/>
            <person name="Futagami T."/>
            <person name="Toyoda A."/>
            <person name="Takaki Y."/>
            <person name="Nishi S."/>
            <person name="Hori S."/>
            <person name="Arai W."/>
            <person name="Tsubouchi T."/>
            <person name="Morono Y."/>
            <person name="Uchiyama I."/>
            <person name="Ito T."/>
            <person name="Fujiyama A."/>
            <person name="Inagaki F."/>
            <person name="Takami H."/>
        </authorList>
    </citation>
    <scope>NUCLEOTIDE SEQUENCE</scope>
    <source>
        <strain evidence="1">Expedition CK06-06</strain>
    </source>
</reference>
<gene>
    <name evidence="1" type="ORF">S12H4_44988</name>
</gene>
<proteinExistence type="predicted"/>
<feature type="non-terminal residue" evidence="1">
    <location>
        <position position="91"/>
    </location>
</feature>
<comment type="caution">
    <text evidence="1">The sequence shown here is derived from an EMBL/GenBank/DDBJ whole genome shotgun (WGS) entry which is preliminary data.</text>
</comment>
<dbReference type="AlphaFoldDB" id="X1TJU8"/>
<accession>X1TJU8</accession>
<sequence length="91" mass="10225">MARVVRRQDVIDHLKAGGEVTGDPIGGYSIKGGQYAGWTVRSDTLISLLQAGLITKEADKISYYNHYRWKNQQRLANIGYGSSEALKKQRR</sequence>
<organism evidence="1">
    <name type="scientific">marine sediment metagenome</name>
    <dbReference type="NCBI Taxonomy" id="412755"/>
    <lineage>
        <taxon>unclassified sequences</taxon>
        <taxon>metagenomes</taxon>
        <taxon>ecological metagenomes</taxon>
    </lineage>
</organism>
<name>X1TJU8_9ZZZZ</name>
<evidence type="ECO:0000313" key="1">
    <source>
        <dbReference type="EMBL" id="GAJ05593.1"/>
    </source>
</evidence>
<dbReference type="EMBL" id="BARW01027766">
    <property type="protein sequence ID" value="GAJ05593.1"/>
    <property type="molecule type" value="Genomic_DNA"/>
</dbReference>